<comment type="subcellular location">
    <subcellularLocation>
        <location evidence="1 7">Cell outer membrane</location>
        <topology evidence="1 7">Multi-pass membrane protein</topology>
    </subcellularLocation>
</comment>
<accession>A0A317F1C0</accession>
<keyword evidence="3 7" id="KW-1134">Transmembrane beta strand</keyword>
<feature type="chain" id="PRO_5016347523" evidence="8">
    <location>
        <begin position="21"/>
        <end position="1057"/>
    </location>
</feature>
<feature type="domain" description="TonB-dependent receptor plug" evidence="9">
    <location>
        <begin position="115"/>
        <end position="222"/>
    </location>
</feature>
<keyword evidence="5 7" id="KW-0472">Membrane</keyword>
<dbReference type="SUPFAM" id="SSF56935">
    <property type="entry name" value="Porins"/>
    <property type="match status" value="1"/>
</dbReference>
<evidence type="ECO:0000256" key="4">
    <source>
        <dbReference type="ARBA" id="ARBA00022692"/>
    </source>
</evidence>
<evidence type="ECO:0000256" key="2">
    <source>
        <dbReference type="ARBA" id="ARBA00022448"/>
    </source>
</evidence>
<keyword evidence="4 7" id="KW-0812">Transmembrane</keyword>
<dbReference type="Gene3D" id="2.60.40.1120">
    <property type="entry name" value="Carboxypeptidase-like, regulatory domain"/>
    <property type="match status" value="1"/>
</dbReference>
<dbReference type="EMBL" id="QGNY01000002">
    <property type="protein sequence ID" value="PWS32555.1"/>
    <property type="molecule type" value="Genomic_DNA"/>
</dbReference>
<dbReference type="NCBIfam" id="TIGR04056">
    <property type="entry name" value="OMP_RagA_SusC"/>
    <property type="match status" value="1"/>
</dbReference>
<reference evidence="11" key="1">
    <citation type="submission" date="2018-05" db="EMBL/GenBank/DDBJ databases">
        <title>Pedobacter paludis sp. nov., isolated from wetland soil.</title>
        <authorList>
            <person name="Zhang Y."/>
        </authorList>
    </citation>
    <scope>NUCLEOTIDE SEQUENCE [LARGE SCALE GENOMIC DNA]</scope>
    <source>
        <strain evidence="11">R-8</strain>
    </source>
</reference>
<dbReference type="Gene3D" id="2.40.170.20">
    <property type="entry name" value="TonB-dependent receptor, beta-barrel domain"/>
    <property type="match status" value="1"/>
</dbReference>
<dbReference type="GO" id="GO:0009279">
    <property type="term" value="C:cell outer membrane"/>
    <property type="evidence" value="ECO:0007669"/>
    <property type="project" value="UniProtKB-SubCell"/>
</dbReference>
<keyword evidence="8" id="KW-0732">Signal</keyword>
<evidence type="ECO:0000256" key="5">
    <source>
        <dbReference type="ARBA" id="ARBA00023136"/>
    </source>
</evidence>
<gene>
    <name evidence="10" type="ORF">DF947_05620</name>
</gene>
<dbReference type="Gene3D" id="2.170.130.10">
    <property type="entry name" value="TonB-dependent receptor, plug domain"/>
    <property type="match status" value="1"/>
</dbReference>
<name>A0A317F1C0_9SPHI</name>
<dbReference type="SUPFAM" id="SSF49464">
    <property type="entry name" value="Carboxypeptidase regulatory domain-like"/>
    <property type="match status" value="1"/>
</dbReference>
<evidence type="ECO:0000256" key="8">
    <source>
        <dbReference type="SAM" id="SignalP"/>
    </source>
</evidence>
<evidence type="ECO:0000313" key="11">
    <source>
        <dbReference type="Proteomes" id="UP000245391"/>
    </source>
</evidence>
<evidence type="ECO:0000259" key="9">
    <source>
        <dbReference type="Pfam" id="PF07715"/>
    </source>
</evidence>
<dbReference type="InterPro" id="IPR023997">
    <property type="entry name" value="TonB-dep_OMP_SusC/RagA_CS"/>
</dbReference>
<feature type="signal peptide" evidence="8">
    <location>
        <begin position="1"/>
        <end position="20"/>
    </location>
</feature>
<dbReference type="RefSeq" id="WP_109928728.1">
    <property type="nucleotide sequence ID" value="NZ_QGNY01000002.1"/>
</dbReference>
<dbReference type="Pfam" id="PF13715">
    <property type="entry name" value="CarbopepD_reg_2"/>
    <property type="match status" value="1"/>
</dbReference>
<dbReference type="Proteomes" id="UP000245391">
    <property type="component" value="Unassembled WGS sequence"/>
</dbReference>
<comment type="caution">
    <text evidence="10">The sequence shown here is derived from an EMBL/GenBank/DDBJ whole genome shotgun (WGS) entry which is preliminary data.</text>
</comment>
<evidence type="ECO:0000256" key="6">
    <source>
        <dbReference type="ARBA" id="ARBA00023237"/>
    </source>
</evidence>
<keyword evidence="11" id="KW-1185">Reference proteome</keyword>
<dbReference type="InterPro" id="IPR039426">
    <property type="entry name" value="TonB-dep_rcpt-like"/>
</dbReference>
<evidence type="ECO:0000256" key="1">
    <source>
        <dbReference type="ARBA" id="ARBA00004571"/>
    </source>
</evidence>
<dbReference type="NCBIfam" id="TIGR04057">
    <property type="entry name" value="SusC_RagA_signa"/>
    <property type="match status" value="1"/>
</dbReference>
<sequence length="1057" mass="115374">MKKLLQSLFVLLFVAFTALAQDRTITGTVTSSDDGSPLPGVSVKSIGSSSTTISGNDGKYTLRVPTSTKSIQFSYVGYLSKTVSLSASNVLNVSINPDTKTLSDVVVVAYGTAKKESITGSVSSISSKDLEKRVVTNITASLQGSAPGISVLASNGQPGTSSTIRIRGFGSYSSSSSPLIVLDGSVYDGNIGDINQNDVESISVLKDASSSALYGSRGANGVIIVTTKRGKAAEPAINFNFSQGFSTRGIPEYSRLDAYQYYPAVWQAIKNNLMFSASPALTDAAASTRASADVFTNLVYNPFNVPGGQIVGTDGKINPNASLLYDDFNWYAPLERTGKRTDANISTSGRSDKTDYFVSLGYLKDSGFILKSDFERFNARVNVNTKLRSWLKTGLNLSGAMSDANTASDASTGNGSSFVNPFSFARGIGPIYPVHAFTTAGDPIQNPLTGEQWYDYGIHPGAINRPAGASPGRNVVYETILNDNKYRRSQLSARSYLEVKFLKDFTFTPTISMDLRNNNVDQFQNPIVGDGAGSNGYKFQSNSNTRSYTFNQILNYNKTIGKHTISVLAGHENYNFKYKIFQADRTNMVARGNTEFANFVTASSSYGREDNDRIESYLSKASYSYDDKYFVDGSLRRDGSSRFAADQRWGTFFSAGATWAIKKESFLKNVSWLDDLRLKVSYGQVGNNALLDGSGNSRYYGDRAFFDLGSNSNTEGGVLLASIATPNLTWEKQNTLNTGISFSFFGRKLYGELEYYNKQVDDLIFSVPQPLSAAVTSVYRNIGSMYNRGVELQLGSDIIRNQDFTWNLLTNWSIFKNKITKLPDETPTIISGTKKREVGHGIYDYWLRQYAGVDPNDGSALYIPAEGTAAANIRTVNGVQYVTNQSFAKFDYSGSAIPDLMGSFVNTFSYKNLSLSFMINYQVGGKAYDSVYQGLMSTGSYGGALHTDILNSWTPANNTSDIPRADFGASTNTNATSNRWLVDASYWSLRNVNLSYSLPKAWLNKIKVPSARIFATGENLYLHSKRKGLNPSESFDGVNGNTYPQSRNFSLGINLTL</sequence>
<keyword evidence="2 7" id="KW-0813">Transport</keyword>
<keyword evidence="6 7" id="KW-0998">Cell outer membrane</keyword>
<evidence type="ECO:0000313" key="10">
    <source>
        <dbReference type="EMBL" id="PWS32555.1"/>
    </source>
</evidence>
<dbReference type="AlphaFoldDB" id="A0A317F1C0"/>
<evidence type="ECO:0000256" key="7">
    <source>
        <dbReference type="PROSITE-ProRule" id="PRU01360"/>
    </source>
</evidence>
<proteinExistence type="inferred from homology"/>
<dbReference type="InterPro" id="IPR036942">
    <property type="entry name" value="Beta-barrel_TonB_sf"/>
</dbReference>
<dbReference type="InterPro" id="IPR037066">
    <property type="entry name" value="Plug_dom_sf"/>
</dbReference>
<dbReference type="Pfam" id="PF07715">
    <property type="entry name" value="Plug"/>
    <property type="match status" value="1"/>
</dbReference>
<comment type="similarity">
    <text evidence="7">Belongs to the TonB-dependent receptor family.</text>
</comment>
<evidence type="ECO:0000256" key="3">
    <source>
        <dbReference type="ARBA" id="ARBA00022452"/>
    </source>
</evidence>
<dbReference type="OrthoDB" id="9768177at2"/>
<dbReference type="InterPro" id="IPR008969">
    <property type="entry name" value="CarboxyPept-like_regulatory"/>
</dbReference>
<protein>
    <submittedName>
        <fullName evidence="10">SusC/RagA family TonB-linked outer membrane protein</fullName>
    </submittedName>
</protein>
<organism evidence="10 11">
    <name type="scientific">Pedobacter paludis</name>
    <dbReference type="NCBI Taxonomy" id="2203212"/>
    <lineage>
        <taxon>Bacteria</taxon>
        <taxon>Pseudomonadati</taxon>
        <taxon>Bacteroidota</taxon>
        <taxon>Sphingobacteriia</taxon>
        <taxon>Sphingobacteriales</taxon>
        <taxon>Sphingobacteriaceae</taxon>
        <taxon>Pedobacter</taxon>
    </lineage>
</organism>
<dbReference type="PROSITE" id="PS52016">
    <property type="entry name" value="TONB_DEPENDENT_REC_3"/>
    <property type="match status" value="1"/>
</dbReference>
<dbReference type="InterPro" id="IPR023996">
    <property type="entry name" value="TonB-dep_OMP_SusC/RagA"/>
</dbReference>
<dbReference type="InterPro" id="IPR012910">
    <property type="entry name" value="Plug_dom"/>
</dbReference>